<reference evidence="2" key="1">
    <citation type="submission" date="2020-10" db="EMBL/GenBank/DDBJ databases">
        <authorList>
            <person name="Castelo-Branco R."/>
            <person name="Eusebio N."/>
            <person name="Adriana R."/>
            <person name="Vieira A."/>
            <person name="Brugerolle De Fraissinette N."/>
            <person name="Rezende De Castro R."/>
            <person name="Schneider M.P."/>
            <person name="Vasconcelos V."/>
            <person name="Leao P.N."/>
        </authorList>
    </citation>
    <scope>NUCLEOTIDE SEQUENCE</scope>
    <source>
        <strain evidence="2">LEGE 06105</strain>
    </source>
</reference>
<protein>
    <submittedName>
        <fullName evidence="2">YwiC-like family protein</fullName>
    </submittedName>
</protein>
<gene>
    <name evidence="2" type="ORF">IQ247_22590</name>
</gene>
<keyword evidence="1" id="KW-0812">Transmembrane</keyword>
<name>A0A8J7F537_9CYAN</name>
<dbReference type="EMBL" id="JADEWL010000099">
    <property type="protein sequence ID" value="MBE9215417.1"/>
    <property type="molecule type" value="Genomic_DNA"/>
</dbReference>
<keyword evidence="1" id="KW-1133">Transmembrane helix</keyword>
<proteinExistence type="predicted"/>
<organism evidence="2 3">
    <name type="scientific">Plectonema cf. radiosum LEGE 06105</name>
    <dbReference type="NCBI Taxonomy" id="945769"/>
    <lineage>
        <taxon>Bacteria</taxon>
        <taxon>Bacillati</taxon>
        <taxon>Cyanobacteriota</taxon>
        <taxon>Cyanophyceae</taxon>
        <taxon>Oscillatoriophycideae</taxon>
        <taxon>Oscillatoriales</taxon>
        <taxon>Microcoleaceae</taxon>
        <taxon>Plectonema</taxon>
    </lineage>
</organism>
<evidence type="ECO:0000256" key="1">
    <source>
        <dbReference type="SAM" id="Phobius"/>
    </source>
</evidence>
<dbReference type="Proteomes" id="UP000620559">
    <property type="component" value="Unassembled WGS sequence"/>
</dbReference>
<feature type="transmembrane region" description="Helical" evidence="1">
    <location>
        <begin position="88"/>
        <end position="108"/>
    </location>
</feature>
<feature type="transmembrane region" description="Helical" evidence="1">
    <location>
        <begin position="34"/>
        <end position="53"/>
    </location>
</feature>
<sequence length="170" mass="19133">MNNELGTTVLPAEEQQNKVDYRGWLKPTFSPEHGVLIVLFGSFLTGAALAQAWNYCTNVALICAFFALQTEHPLIVQLKQRSTWKPRYLIWAGIYGIIAVSLAVWLWIQSPILVWIYAIVLCGLIIDVVAVFRRKHKSILSKQPRSFIDGASANKLKPCLPVSVLTDYVF</sequence>
<evidence type="ECO:0000313" key="2">
    <source>
        <dbReference type="EMBL" id="MBE9215417.1"/>
    </source>
</evidence>
<accession>A0A8J7F537</accession>
<dbReference type="Pfam" id="PF14256">
    <property type="entry name" value="YwiC"/>
    <property type="match status" value="1"/>
</dbReference>
<dbReference type="AlphaFoldDB" id="A0A8J7F537"/>
<dbReference type="InterPro" id="IPR025576">
    <property type="entry name" value="YwiC"/>
</dbReference>
<comment type="caution">
    <text evidence="2">The sequence shown here is derived from an EMBL/GenBank/DDBJ whole genome shotgun (WGS) entry which is preliminary data.</text>
</comment>
<feature type="transmembrane region" description="Helical" evidence="1">
    <location>
        <begin position="114"/>
        <end position="132"/>
    </location>
</feature>
<keyword evidence="3" id="KW-1185">Reference proteome</keyword>
<evidence type="ECO:0000313" key="3">
    <source>
        <dbReference type="Proteomes" id="UP000620559"/>
    </source>
</evidence>
<keyword evidence="1" id="KW-0472">Membrane</keyword>